<keyword evidence="4" id="KW-0408">Iron</keyword>
<keyword evidence="6" id="KW-1133">Transmembrane helix</keyword>
<dbReference type="EMBL" id="PKTG01000069">
    <property type="protein sequence ID" value="PLX18176.1"/>
    <property type="molecule type" value="Genomic_DNA"/>
</dbReference>
<gene>
    <name evidence="8" type="ORF">C0601_05305</name>
</gene>
<evidence type="ECO:0000256" key="4">
    <source>
        <dbReference type="ARBA" id="ARBA00023004"/>
    </source>
</evidence>
<evidence type="ECO:0000259" key="7">
    <source>
        <dbReference type="PROSITE" id="PS51918"/>
    </source>
</evidence>
<evidence type="ECO:0000256" key="5">
    <source>
        <dbReference type="ARBA" id="ARBA00023014"/>
    </source>
</evidence>
<dbReference type="PROSITE" id="PS51918">
    <property type="entry name" value="RADICAL_SAM"/>
    <property type="match status" value="1"/>
</dbReference>
<dbReference type="PANTHER" id="PTHR43409:SF16">
    <property type="entry name" value="SLR0320 PROTEIN"/>
    <property type="match status" value="1"/>
</dbReference>
<dbReference type="InterPro" id="IPR051198">
    <property type="entry name" value="BchE-like"/>
</dbReference>
<name>A0A2N5ZHQ2_MUIH1</name>
<dbReference type="InterPro" id="IPR007197">
    <property type="entry name" value="rSAM"/>
</dbReference>
<evidence type="ECO:0000256" key="6">
    <source>
        <dbReference type="SAM" id="Phobius"/>
    </source>
</evidence>
<evidence type="ECO:0000256" key="1">
    <source>
        <dbReference type="ARBA" id="ARBA00001966"/>
    </source>
</evidence>
<dbReference type="SFLD" id="SFLDS00029">
    <property type="entry name" value="Radical_SAM"/>
    <property type="match status" value="1"/>
</dbReference>
<protein>
    <recommendedName>
        <fullName evidence="7">Radical SAM core domain-containing protein</fullName>
    </recommendedName>
</protein>
<dbReference type="GO" id="GO:0003824">
    <property type="term" value="F:catalytic activity"/>
    <property type="evidence" value="ECO:0007669"/>
    <property type="project" value="InterPro"/>
</dbReference>
<organism evidence="8 9">
    <name type="scientific">Muiribacterium halophilum</name>
    <dbReference type="NCBI Taxonomy" id="2053465"/>
    <lineage>
        <taxon>Bacteria</taxon>
        <taxon>Candidatus Muiribacteriota</taxon>
        <taxon>Candidatus Muiribacteriia</taxon>
        <taxon>Candidatus Muiribacteriales</taxon>
        <taxon>Candidatus Muiribacteriaceae</taxon>
        <taxon>Candidatus Muiribacterium</taxon>
    </lineage>
</organism>
<dbReference type="Gene3D" id="3.80.30.20">
    <property type="entry name" value="tm_1862 like domain"/>
    <property type="match status" value="1"/>
</dbReference>
<dbReference type="Proteomes" id="UP000234857">
    <property type="component" value="Unassembled WGS sequence"/>
</dbReference>
<dbReference type="CDD" id="cd01335">
    <property type="entry name" value="Radical_SAM"/>
    <property type="match status" value="1"/>
</dbReference>
<keyword evidence="6" id="KW-0812">Transmembrane</keyword>
<dbReference type="InterPro" id="IPR023404">
    <property type="entry name" value="rSAM_horseshoe"/>
</dbReference>
<dbReference type="GO" id="GO:0051536">
    <property type="term" value="F:iron-sulfur cluster binding"/>
    <property type="evidence" value="ECO:0007669"/>
    <property type="project" value="UniProtKB-KW"/>
</dbReference>
<proteinExistence type="predicted"/>
<dbReference type="SUPFAM" id="SSF102114">
    <property type="entry name" value="Radical SAM enzymes"/>
    <property type="match status" value="1"/>
</dbReference>
<dbReference type="InterPro" id="IPR058240">
    <property type="entry name" value="rSAM_sf"/>
</dbReference>
<reference evidence="8 9" key="1">
    <citation type="submission" date="2017-11" db="EMBL/GenBank/DDBJ databases">
        <title>Genome-resolved metagenomics identifies genetic mobility, metabolic interactions, and unexpected diversity in perchlorate-reducing communities.</title>
        <authorList>
            <person name="Barnum T.P."/>
            <person name="Figueroa I.A."/>
            <person name="Carlstrom C.I."/>
            <person name="Lucas L.N."/>
            <person name="Engelbrektson A.L."/>
            <person name="Coates J.D."/>
        </authorList>
    </citation>
    <scope>NUCLEOTIDE SEQUENCE [LARGE SCALE GENOMIC DNA]</scope>
    <source>
        <strain evidence="8">BM706</strain>
    </source>
</reference>
<keyword evidence="3" id="KW-0479">Metal-binding</keyword>
<dbReference type="SFLD" id="SFLDG01082">
    <property type="entry name" value="B12-binding_domain_containing"/>
    <property type="match status" value="1"/>
</dbReference>
<dbReference type="SMART" id="SM00729">
    <property type="entry name" value="Elp3"/>
    <property type="match status" value="1"/>
</dbReference>
<dbReference type="PANTHER" id="PTHR43409">
    <property type="entry name" value="ANAEROBIC MAGNESIUM-PROTOPORPHYRIN IX MONOMETHYL ESTER CYCLASE-RELATED"/>
    <property type="match status" value="1"/>
</dbReference>
<evidence type="ECO:0000313" key="8">
    <source>
        <dbReference type="EMBL" id="PLX18176.1"/>
    </source>
</evidence>
<keyword evidence="6" id="KW-0472">Membrane</keyword>
<feature type="domain" description="Radical SAM core" evidence="7">
    <location>
        <begin position="163"/>
        <end position="396"/>
    </location>
</feature>
<dbReference type="InterPro" id="IPR006638">
    <property type="entry name" value="Elp3/MiaA/NifB-like_rSAM"/>
</dbReference>
<accession>A0A2N5ZHQ2</accession>
<comment type="cofactor">
    <cofactor evidence="1">
        <name>[4Fe-4S] cluster</name>
        <dbReference type="ChEBI" id="CHEBI:49883"/>
    </cofactor>
</comment>
<feature type="transmembrane region" description="Helical" evidence="6">
    <location>
        <begin position="388"/>
        <end position="411"/>
    </location>
</feature>
<evidence type="ECO:0000256" key="2">
    <source>
        <dbReference type="ARBA" id="ARBA00022691"/>
    </source>
</evidence>
<keyword evidence="2" id="KW-0949">S-adenosyl-L-methionine</keyword>
<keyword evidence="5" id="KW-0411">Iron-sulfur</keyword>
<dbReference type="AlphaFoldDB" id="A0A2N5ZHQ2"/>
<dbReference type="GO" id="GO:0046872">
    <property type="term" value="F:metal ion binding"/>
    <property type="evidence" value="ECO:0007669"/>
    <property type="project" value="UniProtKB-KW"/>
</dbReference>
<dbReference type="GO" id="GO:0005829">
    <property type="term" value="C:cytosol"/>
    <property type="evidence" value="ECO:0007669"/>
    <property type="project" value="TreeGrafter"/>
</dbReference>
<sequence>MIQNKIDINQMRNMKNKKILLLRANFKIQRRNVCPPFGLDFFSFCLKKQDIENDICDMMIDDVDTFMYQKRYDIVIIECFSFDMVKVLNLINRIKQDNDGMKIFSTGNFNPELEEIDHIFSFDEISLFKKLEVESDSEDMLGIWRLNKSLEKKYTILYPVKIYEEVDWRIVITGIGCTNRCYFCSGNIRNAPRERFRAREIDTVIEELKELKKQGVDHITFNDDNLFKDREYSKKLFKRIVYENLKIKWNGHARADQICDERFVRLLKKSGCVLLRIGMETADEKLLKRINKGEDYLKKLKKATRLLKQNNIDYLLLIILGLPDDKIKNIFKTMAFVMKVNPFLIQLHNFVPYEDSEFGKEFGVDNDSYHYQASERSYAKYGAKTQNILFVLFYFLFIVLKLFTLDVFRYIRFFYHNPKKLKHILRP</sequence>
<evidence type="ECO:0000313" key="9">
    <source>
        <dbReference type="Proteomes" id="UP000234857"/>
    </source>
</evidence>
<comment type="caution">
    <text evidence="8">The sequence shown here is derived from an EMBL/GenBank/DDBJ whole genome shotgun (WGS) entry which is preliminary data.</text>
</comment>
<evidence type="ECO:0000256" key="3">
    <source>
        <dbReference type="ARBA" id="ARBA00022723"/>
    </source>
</evidence>
<dbReference type="Pfam" id="PF04055">
    <property type="entry name" value="Radical_SAM"/>
    <property type="match status" value="1"/>
</dbReference>